<dbReference type="Proteomes" id="UP000281028">
    <property type="component" value="Unassembled WGS sequence"/>
</dbReference>
<keyword evidence="3" id="KW-1185">Reference proteome</keyword>
<evidence type="ECO:0000313" key="1">
    <source>
        <dbReference type="EMBL" id="NSL87865.1"/>
    </source>
</evidence>
<comment type="caution">
    <text evidence="1">The sequence shown here is derived from an EMBL/GenBank/DDBJ whole genome shotgun (WGS) entry which is preliminary data.</text>
</comment>
<name>A0A9Q5D7N5_9BACT</name>
<dbReference type="AlphaFoldDB" id="A0A9Q5D7N5"/>
<evidence type="ECO:0000313" key="2">
    <source>
        <dbReference type="EMBL" id="NSL91242.1"/>
    </source>
</evidence>
<proteinExistence type="predicted"/>
<dbReference type="EMBL" id="RIAR02000005">
    <property type="protein sequence ID" value="NSL91242.1"/>
    <property type="molecule type" value="Genomic_DNA"/>
</dbReference>
<dbReference type="NCBIfam" id="NF038153">
    <property type="entry name" value="lant_leader_L1a"/>
    <property type="match status" value="1"/>
</dbReference>
<dbReference type="InterPro" id="IPR058238">
    <property type="entry name" value="Lant_leader_dom"/>
</dbReference>
<accession>A0A9Q5D7N5</accession>
<protein>
    <submittedName>
        <fullName evidence="1">Uncharacterized protein</fullName>
    </submittedName>
</protein>
<gene>
    <name evidence="1" type="ORF">ECE50_013545</name>
    <name evidence="2" type="ORF">ECE50_030750</name>
</gene>
<dbReference type="EMBL" id="RIAR02000001">
    <property type="protein sequence ID" value="NSL87865.1"/>
    <property type="molecule type" value="Genomic_DNA"/>
</dbReference>
<dbReference type="RefSeq" id="WP_127044524.1">
    <property type="nucleotide sequence ID" value="NZ_JAABOK010000013.1"/>
</dbReference>
<organism evidence="1 3">
    <name type="scientific">Chitinophaga solisilvae</name>
    <dbReference type="NCBI Taxonomy" id="1233460"/>
    <lineage>
        <taxon>Bacteria</taxon>
        <taxon>Pseudomonadati</taxon>
        <taxon>Bacteroidota</taxon>
        <taxon>Chitinophagia</taxon>
        <taxon>Chitinophagales</taxon>
        <taxon>Chitinophagaceae</taxon>
        <taxon>Chitinophaga</taxon>
    </lineage>
</organism>
<reference evidence="1" key="1">
    <citation type="submission" date="2020-05" db="EMBL/GenBank/DDBJ databases">
        <title>Chitinophaga laudate sp. nov., isolated from a tropical peat swamp.</title>
        <authorList>
            <person name="Goh C.B.S."/>
            <person name="Lee M.S."/>
            <person name="Parimannan S."/>
            <person name="Pasbakhsh P."/>
            <person name="Yule C.M."/>
            <person name="Rajandas H."/>
            <person name="Loke S."/>
            <person name="Croft L."/>
            <person name="Tan J.B.L."/>
        </authorList>
    </citation>
    <scope>NUCLEOTIDE SEQUENCE</scope>
    <source>
        <strain evidence="1">Mgbs1</strain>
    </source>
</reference>
<sequence>MKKKSVKKLSLKTITVARLSADGARAVLGGAFTSGPSGPSGPTGATNVPLPDPCATQYQACTMCCTLDCSATPGCQP</sequence>
<evidence type="ECO:0000313" key="3">
    <source>
        <dbReference type="Proteomes" id="UP000281028"/>
    </source>
</evidence>